<dbReference type="Proteomes" id="UP000256899">
    <property type="component" value="Unassembled WGS sequence"/>
</dbReference>
<reference evidence="6" key="1">
    <citation type="submission" date="2018-08" db="EMBL/GenBank/DDBJ databases">
        <title>Thalassotalea euphylliae genome.</title>
        <authorList>
            <person name="Summers S."/>
            <person name="Rice S.A."/>
            <person name="Freckelton M.L."/>
            <person name="Nedved B.T."/>
            <person name="Hadfield M.G."/>
        </authorList>
    </citation>
    <scope>NUCLEOTIDE SEQUENCE [LARGE SCALE GENOMIC DNA]</scope>
    <source>
        <strain evidence="6">H3</strain>
    </source>
</reference>
<dbReference type="Gene3D" id="3.20.20.140">
    <property type="entry name" value="Metal-dependent hydrolases"/>
    <property type="match status" value="1"/>
</dbReference>
<keyword evidence="3" id="KW-0378">Hydrolase</keyword>
<comment type="catalytic activity">
    <reaction evidence="4">
        <text>O-phospho-L-tyrosyl-[protein] + H2O = L-tyrosyl-[protein] + phosphate</text>
        <dbReference type="Rhea" id="RHEA:10684"/>
        <dbReference type="Rhea" id="RHEA-COMP:10136"/>
        <dbReference type="Rhea" id="RHEA-COMP:20101"/>
        <dbReference type="ChEBI" id="CHEBI:15377"/>
        <dbReference type="ChEBI" id="CHEBI:43474"/>
        <dbReference type="ChEBI" id="CHEBI:46858"/>
        <dbReference type="ChEBI" id="CHEBI:61978"/>
        <dbReference type="EC" id="3.1.3.48"/>
    </reaction>
</comment>
<protein>
    <recommendedName>
        <fullName evidence="2">protein-tyrosine-phosphatase</fullName>
        <ecNumber evidence="2">3.1.3.48</ecNumber>
    </recommendedName>
</protein>
<comment type="caution">
    <text evidence="5">The sequence shown here is derived from an EMBL/GenBank/DDBJ whole genome shotgun (WGS) entry which is preliminary data.</text>
</comment>
<evidence type="ECO:0000256" key="4">
    <source>
        <dbReference type="ARBA" id="ARBA00051722"/>
    </source>
</evidence>
<keyword evidence="6" id="KW-1185">Reference proteome</keyword>
<evidence type="ECO:0000256" key="3">
    <source>
        <dbReference type="ARBA" id="ARBA00022801"/>
    </source>
</evidence>
<dbReference type="Pfam" id="PF19567">
    <property type="entry name" value="CpsB_CapC"/>
    <property type="match status" value="1"/>
</dbReference>
<accession>A0A3E0U5G2</accession>
<dbReference type="SUPFAM" id="SSF89550">
    <property type="entry name" value="PHP domain-like"/>
    <property type="match status" value="1"/>
</dbReference>
<organism evidence="5 6">
    <name type="scientific">Thalassotalea euphylliae</name>
    <dbReference type="NCBI Taxonomy" id="1655234"/>
    <lineage>
        <taxon>Bacteria</taxon>
        <taxon>Pseudomonadati</taxon>
        <taxon>Pseudomonadota</taxon>
        <taxon>Gammaproteobacteria</taxon>
        <taxon>Alteromonadales</taxon>
        <taxon>Colwelliaceae</taxon>
        <taxon>Thalassotalea</taxon>
    </lineage>
</organism>
<dbReference type="AlphaFoldDB" id="A0A3E0U5G2"/>
<gene>
    <name evidence="5" type="ORF">DXX94_15190</name>
</gene>
<evidence type="ECO:0000313" key="5">
    <source>
        <dbReference type="EMBL" id="REL31954.1"/>
    </source>
</evidence>
<comment type="similarity">
    <text evidence="1">Belongs to the metallo-dependent hydrolases superfamily. CpsB/CapC family.</text>
</comment>
<evidence type="ECO:0000256" key="2">
    <source>
        <dbReference type="ARBA" id="ARBA00013064"/>
    </source>
</evidence>
<evidence type="ECO:0000313" key="6">
    <source>
        <dbReference type="Proteomes" id="UP000256899"/>
    </source>
</evidence>
<dbReference type="InterPro" id="IPR016195">
    <property type="entry name" value="Pol/histidinol_Pase-like"/>
</dbReference>
<dbReference type="EC" id="3.1.3.48" evidence="2"/>
<dbReference type="RefSeq" id="WP_116017178.1">
    <property type="nucleotide sequence ID" value="NZ_QUOT01000001.1"/>
</dbReference>
<dbReference type="EMBL" id="QUOT01000001">
    <property type="protein sequence ID" value="REL31954.1"/>
    <property type="molecule type" value="Genomic_DNA"/>
</dbReference>
<dbReference type="InterPro" id="IPR016667">
    <property type="entry name" value="Caps_polysacc_synth_CpsB/CapC"/>
</dbReference>
<dbReference type="PANTHER" id="PTHR39181:SF1">
    <property type="entry name" value="TYROSINE-PROTEIN PHOSPHATASE YWQE"/>
    <property type="match status" value="1"/>
</dbReference>
<evidence type="ECO:0000256" key="1">
    <source>
        <dbReference type="ARBA" id="ARBA00005750"/>
    </source>
</evidence>
<dbReference type="PIRSF" id="PIRSF016557">
    <property type="entry name" value="Caps_synth_CpsB"/>
    <property type="match status" value="1"/>
</dbReference>
<proteinExistence type="inferred from homology"/>
<sequence>MYDLHSHVLPGIDDGAQSIDDTVALLKAAVDDGISHLIATPHIQLGRFDNTLSNIAAIHQQVINHEQVASLPIKLAFAAEIRICPEIMLLAKQQALPFLGQWYGQSVMLLELPHSHIPAGTEQLIKWLINQSIIPLIAHPERNRDIQVDYQKFKRLAKTGCFFQLTASSITGDFGERAQSIAEQIIKDNKATIVASDMHNMKRRPPKMSQAYQSVSSLFGEEVANLLFVTNPQLIAESMFR</sequence>
<dbReference type="GO" id="GO:0004725">
    <property type="term" value="F:protein tyrosine phosphatase activity"/>
    <property type="evidence" value="ECO:0007669"/>
    <property type="project" value="UniProtKB-EC"/>
</dbReference>
<dbReference type="PANTHER" id="PTHR39181">
    <property type="entry name" value="TYROSINE-PROTEIN PHOSPHATASE YWQE"/>
    <property type="match status" value="1"/>
</dbReference>
<name>A0A3E0U5G2_9GAMM</name>
<dbReference type="GO" id="GO:0030145">
    <property type="term" value="F:manganese ion binding"/>
    <property type="evidence" value="ECO:0007669"/>
    <property type="project" value="InterPro"/>
</dbReference>